<dbReference type="OMA" id="THAGMVM"/>
<dbReference type="Pfam" id="PF12854">
    <property type="entry name" value="PPR_1"/>
    <property type="match status" value="1"/>
</dbReference>
<dbReference type="InterPro" id="IPR046848">
    <property type="entry name" value="E_motif"/>
</dbReference>
<dbReference type="Pfam" id="PF13041">
    <property type="entry name" value="PPR_2"/>
    <property type="match status" value="2"/>
</dbReference>
<evidence type="ECO:0000256" key="1">
    <source>
        <dbReference type="ARBA" id="ARBA00022737"/>
    </source>
</evidence>
<dbReference type="Pfam" id="PF01535">
    <property type="entry name" value="PPR"/>
    <property type="match status" value="2"/>
</dbReference>
<dbReference type="FunFam" id="1.25.40.10:FF:000804">
    <property type="entry name" value="Pentatricopeptide repeat-containing protein, chloroplastic"/>
    <property type="match status" value="1"/>
</dbReference>
<evidence type="ECO:0008006" key="5">
    <source>
        <dbReference type="Google" id="ProtNLM"/>
    </source>
</evidence>
<dbReference type="Gramene" id="Kaladp0014s0011.1.v1.1">
    <property type="protein sequence ID" value="Kaladp0014s0011.1.v1.1.CDS.1"/>
    <property type="gene ID" value="Kaladp0014s0011.v1.1"/>
</dbReference>
<dbReference type="PANTHER" id="PTHR47926:SF485">
    <property type="entry name" value="REPEAT-LIKE SUPERFAMILY PROTEIN, PUTATIVE-RELATED"/>
    <property type="match status" value="1"/>
</dbReference>
<name>A0A7N0SYN2_KALFE</name>
<feature type="repeat" description="PPR" evidence="2">
    <location>
        <begin position="418"/>
        <end position="452"/>
    </location>
</feature>
<accession>A0A7N0SYN2</accession>
<dbReference type="InterPro" id="IPR011990">
    <property type="entry name" value="TPR-like_helical_dom_sf"/>
</dbReference>
<dbReference type="AlphaFoldDB" id="A0A7N0SYN2"/>
<dbReference type="PROSITE" id="PS51375">
    <property type="entry name" value="PPR"/>
    <property type="match status" value="3"/>
</dbReference>
<dbReference type="FunFam" id="1.25.40.10:FF:000927">
    <property type="entry name" value="Pentatricopeptide repeat-containing protein"/>
    <property type="match status" value="1"/>
</dbReference>
<proteinExistence type="predicted"/>
<organism evidence="3 4">
    <name type="scientific">Kalanchoe fedtschenkoi</name>
    <name type="common">Lavender scallops</name>
    <name type="synonym">South American air plant</name>
    <dbReference type="NCBI Taxonomy" id="63787"/>
    <lineage>
        <taxon>Eukaryota</taxon>
        <taxon>Viridiplantae</taxon>
        <taxon>Streptophyta</taxon>
        <taxon>Embryophyta</taxon>
        <taxon>Tracheophyta</taxon>
        <taxon>Spermatophyta</taxon>
        <taxon>Magnoliopsida</taxon>
        <taxon>eudicotyledons</taxon>
        <taxon>Gunneridae</taxon>
        <taxon>Pentapetalae</taxon>
        <taxon>Saxifragales</taxon>
        <taxon>Crassulaceae</taxon>
        <taxon>Kalanchoe</taxon>
    </lineage>
</organism>
<protein>
    <recommendedName>
        <fullName evidence="5">Chlororespiratory reduction 4</fullName>
    </recommendedName>
</protein>
<dbReference type="GO" id="GO:0003723">
    <property type="term" value="F:RNA binding"/>
    <property type="evidence" value="ECO:0007669"/>
    <property type="project" value="InterPro"/>
</dbReference>
<dbReference type="Pfam" id="PF20431">
    <property type="entry name" value="E_motif"/>
    <property type="match status" value="1"/>
</dbReference>
<feature type="repeat" description="PPR" evidence="2">
    <location>
        <begin position="286"/>
        <end position="320"/>
    </location>
</feature>
<sequence>MGGGLRPTAKAIESIQSALRARKCLTGSKPSLWADDRRWRDRISEAGDENGALVLTLEHPILRKLDSCGSIRQFEQVQAQMFAHGIFQNSLAYSRVVKKLCAWFGDVNRAVEVFGKLEDPDAFVCNTIMRCFVNAGDAGGGLGFYEREVVGKGGSLVNHFTFPVVVKACAGLMSVRSGMRVHGRVMRLGFDADLFVGNSLIHMYSVCGRIGDARKAFDEMSVRDLVSWNSMVDGLMKNGDVGIAIEVFWEMPERDVFSWNMMIAGCVGVEDMEAAKRVFDEMPVRDVVSWNSMLDGYAKVGNVVAARDLFDRMRRRNVISWNTMLALYVRVKDFGECLQLFDAMNEGDVRPNDATLVSVLTACANLGALHRGKSVHEFIRSNMIETDVLLSTALLTMYSKCGAMDLSEDVFNAMEEKSVVSWNAMIMGYGVHGQGEKALDLFSRMERNGPSPNDATFVCVLSACTHAGMLLEGWCLFERMCQVYNITPKAEHYGCMVDLLGRAGLTNDSEEFLQGMPMDSGPPLWGALLSASKTNSNAKFGELVAKRLIKLKPDDMGAYVFLSNIYAAEGRWDDVDKVRTMMKERGSHKAAVSALVG</sequence>
<evidence type="ECO:0000313" key="4">
    <source>
        <dbReference type="Proteomes" id="UP000594263"/>
    </source>
</evidence>
<keyword evidence="1" id="KW-0677">Repeat</keyword>
<dbReference type="GO" id="GO:0009451">
    <property type="term" value="P:RNA modification"/>
    <property type="evidence" value="ECO:0007669"/>
    <property type="project" value="InterPro"/>
</dbReference>
<dbReference type="InterPro" id="IPR046960">
    <property type="entry name" value="PPR_At4g14850-like_plant"/>
</dbReference>
<dbReference type="PANTHER" id="PTHR47926">
    <property type="entry name" value="PENTATRICOPEPTIDE REPEAT-CONTAINING PROTEIN"/>
    <property type="match status" value="1"/>
</dbReference>
<dbReference type="EnsemblPlants" id="Kaladp0014s0011.1.v1.1">
    <property type="protein sequence ID" value="Kaladp0014s0011.1.v1.1.CDS.1"/>
    <property type="gene ID" value="Kaladp0014s0011.v1.1"/>
</dbReference>
<dbReference type="Gene3D" id="1.25.40.10">
    <property type="entry name" value="Tetratricopeptide repeat domain"/>
    <property type="match status" value="5"/>
</dbReference>
<dbReference type="NCBIfam" id="TIGR00756">
    <property type="entry name" value="PPR"/>
    <property type="match status" value="5"/>
</dbReference>
<dbReference type="InterPro" id="IPR002885">
    <property type="entry name" value="PPR_rpt"/>
</dbReference>
<evidence type="ECO:0000313" key="3">
    <source>
        <dbReference type="EnsemblPlants" id="Kaladp0014s0011.1.v1.1.CDS.1"/>
    </source>
</evidence>
<evidence type="ECO:0000256" key="2">
    <source>
        <dbReference type="PROSITE-ProRule" id="PRU00708"/>
    </source>
</evidence>
<dbReference type="Proteomes" id="UP000594263">
    <property type="component" value="Unplaced"/>
</dbReference>
<feature type="repeat" description="PPR" evidence="2">
    <location>
        <begin position="224"/>
        <end position="258"/>
    </location>
</feature>
<keyword evidence="4" id="KW-1185">Reference proteome</keyword>
<reference evidence="3" key="1">
    <citation type="submission" date="2021-01" db="UniProtKB">
        <authorList>
            <consortium name="EnsemblPlants"/>
        </authorList>
    </citation>
    <scope>IDENTIFICATION</scope>
</reference>